<dbReference type="Proteomes" id="UP001153069">
    <property type="component" value="Unassembled WGS sequence"/>
</dbReference>
<comment type="caution">
    <text evidence="2">The sequence shown here is derived from an EMBL/GenBank/DDBJ whole genome shotgun (WGS) entry which is preliminary data.</text>
</comment>
<accession>A0A9N8HAC2</accession>
<organism evidence="2 3">
    <name type="scientific">Seminavis robusta</name>
    <dbReference type="NCBI Taxonomy" id="568900"/>
    <lineage>
        <taxon>Eukaryota</taxon>
        <taxon>Sar</taxon>
        <taxon>Stramenopiles</taxon>
        <taxon>Ochrophyta</taxon>
        <taxon>Bacillariophyta</taxon>
        <taxon>Bacillariophyceae</taxon>
        <taxon>Bacillariophycidae</taxon>
        <taxon>Naviculales</taxon>
        <taxon>Naviculaceae</taxon>
        <taxon>Seminavis</taxon>
    </lineage>
</organism>
<dbReference type="InterPro" id="IPR005049">
    <property type="entry name" value="STL-like"/>
</dbReference>
<protein>
    <submittedName>
        <fullName evidence="2">Probable glycosyltransferase</fullName>
    </submittedName>
</protein>
<evidence type="ECO:0000313" key="3">
    <source>
        <dbReference type="Proteomes" id="UP001153069"/>
    </source>
</evidence>
<proteinExistence type="predicted"/>
<keyword evidence="3" id="KW-1185">Reference proteome</keyword>
<evidence type="ECO:0000256" key="1">
    <source>
        <dbReference type="SAM" id="MobiDB-lite"/>
    </source>
</evidence>
<feature type="region of interest" description="Disordered" evidence="1">
    <location>
        <begin position="37"/>
        <end position="58"/>
    </location>
</feature>
<dbReference type="PANTHER" id="PTHR31362:SF0">
    <property type="entry name" value="EXOSTOSIN DOMAIN-CONTAINING PROTEIN-RELATED"/>
    <property type="match status" value="1"/>
</dbReference>
<dbReference type="EMBL" id="CAICTM010000236">
    <property type="protein sequence ID" value="CAB9505602.1"/>
    <property type="molecule type" value="Genomic_DNA"/>
</dbReference>
<dbReference type="AlphaFoldDB" id="A0A9N8HAC2"/>
<reference evidence="2" key="1">
    <citation type="submission" date="2020-06" db="EMBL/GenBank/DDBJ databases">
        <authorList>
            <consortium name="Plant Systems Biology data submission"/>
        </authorList>
    </citation>
    <scope>NUCLEOTIDE SEQUENCE</scope>
    <source>
        <strain evidence="2">D6</strain>
    </source>
</reference>
<dbReference type="PANTHER" id="PTHR31362">
    <property type="entry name" value="GLYCOSYLTRANSFERASE STELLO1-RELATED"/>
    <property type="match status" value="1"/>
</dbReference>
<evidence type="ECO:0000313" key="2">
    <source>
        <dbReference type="EMBL" id="CAB9505602.1"/>
    </source>
</evidence>
<gene>
    <name evidence="2" type="ORF">SEMRO_237_G095190.1</name>
</gene>
<name>A0A9N8HAC2_9STRA</name>
<dbReference type="OrthoDB" id="408493at2759"/>
<sequence>MNLPLLNIVAVEEQQRSASLGLDNWQRKPKQDFLRGRVFHPHHNNNNNNNNKTSRFSSPAEPLCQKWAVFSFLKAWKHSPKPTTTKAWLKTLLQDIQNSQPNQDWCTVVIVPDRIKGTSTTSRFEVDITISVITLGQIKQQGGMSGEFAKALLLQLSSSNMEAAYKNAGYLYAIQHGAKYILDLDQGPGMVAAWKSLEETMFNQTNSSSLDVDVPLIGARKVLNSHAFALRDTRMAASWPRGYPKAHGPPQRAKLAFSKDVNKNSIGVVHQISGTNPDVDTQGCLMITPCLIRSTMSGPKKNPLLVPKRAFVPYNAKATLHTPATLWATLLPMSLPLRIADIWRSYMAQALFFDLGLQTMIVPPMKNSNNGMPSKDPLCIPNTHDLESDVAFYTQVPELLRLLEQYNAVDAASIPYRLEALWIYLYEQDIIAEDDVTMMQLWGQALLEESPYEFPNFGDGELVRQPYLRNVVLMGQFNFASTPKTIFTSNGGVLAPEVISQLAEQSGSSVQLKSDNKHQNTISLVIEEDNADMVAFWVQKWREFSANVEVRGPFSPQQLQVLRGEYEIDAHGMDGIISQHHWNYTLHDKGLYSPIANLVQSLEMHQHRPEIEGVMYVHDDMLLSIYDLIQGAGQHSLSKFPSDKFLASGQGTRESFFDPRTVVDKEAISRRAYYVHPDGNYSKPNGQTFMDQTSLMESLEYWPWNPDYCIPPLAELARDSRMDPYRETDGDSVGSILVPPWEPSDFLFVPMKFADNFVKVASLFLDHGVFLECAIPTIVDMIRKTHTPSEGGDDIIQTRNLCSSWDENVRNSNTMITMCLDKEKLNQGNAGSATTNNGFGMYHPYKLSNGLAKWDAMFDLVAMAGMAVD</sequence>